<accession>A0A7V3RDF7</accession>
<evidence type="ECO:0000313" key="2">
    <source>
        <dbReference type="EMBL" id="HGE74590.1"/>
    </source>
</evidence>
<dbReference type="Gene3D" id="3.40.30.10">
    <property type="entry name" value="Glutaredoxin"/>
    <property type="match status" value="2"/>
</dbReference>
<reference evidence="2" key="1">
    <citation type="journal article" date="2020" name="mSystems">
        <title>Genome- and Community-Level Interaction Insights into Carbon Utilization and Element Cycling Functions of Hydrothermarchaeota in Hydrothermal Sediment.</title>
        <authorList>
            <person name="Zhou Z."/>
            <person name="Liu Y."/>
            <person name="Xu W."/>
            <person name="Pan J."/>
            <person name="Luo Z.H."/>
            <person name="Li M."/>
        </authorList>
    </citation>
    <scope>NUCLEOTIDE SEQUENCE [LARGE SCALE GENOMIC DNA]</scope>
    <source>
        <strain evidence="2">SpSt-966</strain>
    </source>
</reference>
<protein>
    <submittedName>
        <fullName evidence="2">Glutaredoxin</fullName>
    </submittedName>
</protein>
<dbReference type="NCBIfam" id="TIGR02187">
    <property type="entry name" value="PDO_seleno_TRX"/>
    <property type="match status" value="1"/>
</dbReference>
<dbReference type="PANTHER" id="PTHR37170:SF1">
    <property type="entry name" value="GLUTAREDOXIN-LIKE PROTEIN"/>
    <property type="match status" value="1"/>
</dbReference>
<dbReference type="EMBL" id="DTPE01000018">
    <property type="protein sequence ID" value="HGE74590.1"/>
    <property type="molecule type" value="Genomic_DNA"/>
</dbReference>
<dbReference type="InterPro" id="IPR036249">
    <property type="entry name" value="Thioredoxin-like_sf"/>
</dbReference>
<dbReference type="PROSITE" id="PS51354">
    <property type="entry name" value="GLUTAREDOXIN_2"/>
    <property type="match status" value="1"/>
</dbReference>
<organism evidence="2">
    <name type="scientific">Mesoaciditoga lauensis</name>
    <dbReference type="NCBI Taxonomy" id="1495039"/>
    <lineage>
        <taxon>Bacteria</taxon>
        <taxon>Thermotogati</taxon>
        <taxon>Thermotogota</taxon>
        <taxon>Thermotogae</taxon>
        <taxon>Mesoaciditogales</taxon>
        <taxon>Mesoaciditogaceae</taxon>
        <taxon>Mesoaciditoga</taxon>
    </lineage>
</organism>
<dbReference type="SUPFAM" id="SSF52833">
    <property type="entry name" value="Thioredoxin-like"/>
    <property type="match status" value="2"/>
</dbReference>
<gene>
    <name evidence="2" type="ORF">ENX73_00490</name>
</gene>
<proteinExistence type="predicted"/>
<feature type="domain" description="Thioredoxin-like fold" evidence="1">
    <location>
        <begin position="140"/>
        <end position="217"/>
    </location>
</feature>
<dbReference type="CDD" id="cd02973">
    <property type="entry name" value="TRX_GRX_like"/>
    <property type="match status" value="1"/>
</dbReference>
<dbReference type="InterPro" id="IPR011903">
    <property type="entry name" value="TON_0319-like"/>
</dbReference>
<evidence type="ECO:0000259" key="1">
    <source>
        <dbReference type="Pfam" id="PF13192"/>
    </source>
</evidence>
<dbReference type="PANTHER" id="PTHR37170">
    <property type="entry name" value="GLUTAREDOXIN-RELATED"/>
    <property type="match status" value="1"/>
</dbReference>
<dbReference type="AlphaFoldDB" id="A0A7V3RDF7"/>
<dbReference type="InterPro" id="IPR012336">
    <property type="entry name" value="Thioredoxin-like_fold"/>
</dbReference>
<dbReference type="Pfam" id="PF13192">
    <property type="entry name" value="Thioredoxin_3"/>
    <property type="match status" value="1"/>
</dbReference>
<sequence>MAALLSEEDRKYLVDLFQKEVKSEVKILFFTRKNKEECEYCELTQQILDELAETTDKIKIEVHDFDSEEDLVKKYNIGMAPAILMFDSKNKDMRIRYYGIPSGYEFSSLIEDVVATSKNGEVDLSESTLKKLQEIKEPVKLQVFVTPTCPYCPKAVLMAHKLAMQSPNFIGEMVEANEFPDLSMQYNVSSVPHIIINDGEGEFVGALPEDAFIDQVMSVVKGA</sequence>
<name>A0A7V3RDF7_9BACT</name>
<comment type="caution">
    <text evidence="2">The sequence shown here is derived from an EMBL/GenBank/DDBJ whole genome shotgun (WGS) entry which is preliminary data.</text>
</comment>